<feature type="compositionally biased region" description="Basic residues" evidence="1">
    <location>
        <begin position="35"/>
        <end position="44"/>
    </location>
</feature>
<accession>A0AAV7TUG6</accession>
<feature type="compositionally biased region" description="Polar residues" evidence="1">
    <location>
        <begin position="104"/>
        <end position="113"/>
    </location>
</feature>
<feature type="compositionally biased region" description="Basic and acidic residues" evidence="1">
    <location>
        <begin position="12"/>
        <end position="27"/>
    </location>
</feature>
<evidence type="ECO:0000313" key="3">
    <source>
        <dbReference type="Proteomes" id="UP001066276"/>
    </source>
</evidence>
<dbReference type="Proteomes" id="UP001066276">
    <property type="component" value="Chromosome 3_2"/>
</dbReference>
<protein>
    <submittedName>
        <fullName evidence="2">Uncharacterized protein</fullName>
    </submittedName>
</protein>
<evidence type="ECO:0000313" key="2">
    <source>
        <dbReference type="EMBL" id="KAJ1180118.1"/>
    </source>
</evidence>
<dbReference type="EMBL" id="JANPWB010000006">
    <property type="protein sequence ID" value="KAJ1180118.1"/>
    <property type="molecule type" value="Genomic_DNA"/>
</dbReference>
<proteinExistence type="predicted"/>
<feature type="compositionally biased region" description="Low complexity" evidence="1">
    <location>
        <begin position="56"/>
        <end position="67"/>
    </location>
</feature>
<feature type="compositionally biased region" description="Polar residues" evidence="1">
    <location>
        <begin position="1"/>
        <end position="11"/>
    </location>
</feature>
<keyword evidence="3" id="KW-1185">Reference proteome</keyword>
<reference evidence="2" key="1">
    <citation type="journal article" date="2022" name="bioRxiv">
        <title>Sequencing and chromosome-scale assembly of the giantPleurodeles waltlgenome.</title>
        <authorList>
            <person name="Brown T."/>
            <person name="Elewa A."/>
            <person name="Iarovenko S."/>
            <person name="Subramanian E."/>
            <person name="Araus A.J."/>
            <person name="Petzold A."/>
            <person name="Susuki M."/>
            <person name="Suzuki K.-i.T."/>
            <person name="Hayashi T."/>
            <person name="Toyoda A."/>
            <person name="Oliveira C."/>
            <person name="Osipova E."/>
            <person name="Leigh N.D."/>
            <person name="Simon A."/>
            <person name="Yun M.H."/>
        </authorList>
    </citation>
    <scope>NUCLEOTIDE SEQUENCE</scope>
    <source>
        <strain evidence="2">20211129_DDA</strain>
        <tissue evidence="2">Liver</tissue>
    </source>
</reference>
<gene>
    <name evidence="2" type="ORF">NDU88_005342</name>
</gene>
<organism evidence="2 3">
    <name type="scientific">Pleurodeles waltl</name>
    <name type="common">Iberian ribbed newt</name>
    <dbReference type="NCBI Taxonomy" id="8319"/>
    <lineage>
        <taxon>Eukaryota</taxon>
        <taxon>Metazoa</taxon>
        <taxon>Chordata</taxon>
        <taxon>Craniata</taxon>
        <taxon>Vertebrata</taxon>
        <taxon>Euteleostomi</taxon>
        <taxon>Amphibia</taxon>
        <taxon>Batrachia</taxon>
        <taxon>Caudata</taxon>
        <taxon>Salamandroidea</taxon>
        <taxon>Salamandridae</taxon>
        <taxon>Pleurodelinae</taxon>
        <taxon>Pleurodeles</taxon>
    </lineage>
</organism>
<sequence length="132" mass="13724">MRSSCAGSPTFQRERRALLPGLRDHRSAGGSPRSRASKAPRRSGKGGPINEYGCVPPSSGSPRAAGAAPPPPSPQLRPSAVLLTAASPRALGCWHSKRNAASAMPQQTASKTPEWSAPHRPGVRAQGRPSGF</sequence>
<evidence type="ECO:0000256" key="1">
    <source>
        <dbReference type="SAM" id="MobiDB-lite"/>
    </source>
</evidence>
<name>A0AAV7TUG6_PLEWA</name>
<feature type="region of interest" description="Disordered" evidence="1">
    <location>
        <begin position="1"/>
        <end position="132"/>
    </location>
</feature>
<dbReference type="AlphaFoldDB" id="A0AAV7TUG6"/>
<comment type="caution">
    <text evidence="2">The sequence shown here is derived from an EMBL/GenBank/DDBJ whole genome shotgun (WGS) entry which is preliminary data.</text>
</comment>